<proteinExistence type="inferred from homology"/>
<comment type="similarity">
    <text evidence="1">Belongs to the LOR family.</text>
</comment>
<organism evidence="2 3">
    <name type="scientific">Penstemon smallii</name>
    <dbReference type="NCBI Taxonomy" id="265156"/>
    <lineage>
        <taxon>Eukaryota</taxon>
        <taxon>Viridiplantae</taxon>
        <taxon>Streptophyta</taxon>
        <taxon>Embryophyta</taxon>
        <taxon>Tracheophyta</taxon>
        <taxon>Spermatophyta</taxon>
        <taxon>Magnoliopsida</taxon>
        <taxon>eudicotyledons</taxon>
        <taxon>Gunneridae</taxon>
        <taxon>Pentapetalae</taxon>
        <taxon>asterids</taxon>
        <taxon>lamiids</taxon>
        <taxon>Lamiales</taxon>
        <taxon>Plantaginaceae</taxon>
        <taxon>Cheloneae</taxon>
        <taxon>Penstemon</taxon>
    </lineage>
</organism>
<reference evidence="2 3" key="1">
    <citation type="submission" date="2024-12" db="EMBL/GenBank/DDBJ databases">
        <title>The unique morphological basis and parallel evolutionary history of personate flowers in Penstemon.</title>
        <authorList>
            <person name="Depatie T.H."/>
            <person name="Wessinger C.A."/>
        </authorList>
    </citation>
    <scope>NUCLEOTIDE SEQUENCE [LARGE SCALE GENOMIC DNA]</scope>
    <source>
        <strain evidence="2">WTNN_2</strain>
        <tissue evidence="2">Leaf</tissue>
    </source>
</reference>
<dbReference type="Gene3D" id="2.40.160.200">
    <property type="entry name" value="LURP1-related"/>
    <property type="match status" value="1"/>
</dbReference>
<sequence length="200" mass="22186">MTKVYPNAASSISLPINPTSSNNDESKSSTVLTVWKKSLLFNCDGFTVFDAAGNLVYRVDNYTSGNKGQIVLMDGSGKSLLTIRRKKLSLGDSWLVYDGETAENPRVLVKKNVNLLKTKCLAHVSSTGGCQKPVYEIEGCYSRRICAVYDDKRRRVMEIKPKESSVRGVAFGMDIFRLVVQPGFDMPLAMAILIILDKMF</sequence>
<evidence type="ECO:0000313" key="2">
    <source>
        <dbReference type="EMBL" id="KAL3833838.1"/>
    </source>
</evidence>
<evidence type="ECO:0000256" key="1">
    <source>
        <dbReference type="ARBA" id="ARBA00005437"/>
    </source>
</evidence>
<comment type="caution">
    <text evidence="2">The sequence shown here is derived from an EMBL/GenBank/DDBJ whole genome shotgun (WGS) entry which is preliminary data.</text>
</comment>
<name>A0ABD3TC79_9LAMI</name>
<evidence type="ECO:0000313" key="3">
    <source>
        <dbReference type="Proteomes" id="UP001634393"/>
    </source>
</evidence>
<dbReference type="PANTHER" id="PTHR31087">
    <property type="match status" value="1"/>
</dbReference>
<gene>
    <name evidence="2" type="ORF">ACJIZ3_008574</name>
</gene>
<dbReference type="InterPro" id="IPR038595">
    <property type="entry name" value="LOR_sf"/>
</dbReference>
<keyword evidence="3" id="KW-1185">Reference proteome</keyword>
<dbReference type="SUPFAM" id="SSF54518">
    <property type="entry name" value="Tubby C-terminal domain-like"/>
    <property type="match status" value="1"/>
</dbReference>
<dbReference type="InterPro" id="IPR025659">
    <property type="entry name" value="Tubby-like_C"/>
</dbReference>
<dbReference type="Pfam" id="PF04525">
    <property type="entry name" value="LOR"/>
    <property type="match status" value="1"/>
</dbReference>
<dbReference type="PANTHER" id="PTHR31087:SF22">
    <property type="entry name" value="PROTEIN LURP-ONE-RELATED 8"/>
    <property type="match status" value="1"/>
</dbReference>
<evidence type="ECO:0008006" key="4">
    <source>
        <dbReference type="Google" id="ProtNLM"/>
    </source>
</evidence>
<protein>
    <recommendedName>
        <fullName evidence="4">Protein LURP-one-related 8</fullName>
    </recommendedName>
</protein>
<dbReference type="EMBL" id="JBJXBP010000004">
    <property type="protein sequence ID" value="KAL3833838.1"/>
    <property type="molecule type" value="Genomic_DNA"/>
</dbReference>
<dbReference type="AlphaFoldDB" id="A0ABD3TC79"/>
<accession>A0ABD3TC79</accession>
<dbReference type="InterPro" id="IPR007612">
    <property type="entry name" value="LOR"/>
</dbReference>
<dbReference type="Proteomes" id="UP001634393">
    <property type="component" value="Unassembled WGS sequence"/>
</dbReference>